<evidence type="ECO:0000259" key="7">
    <source>
        <dbReference type="Pfam" id="PF14322"/>
    </source>
</evidence>
<reference evidence="8 9" key="1">
    <citation type="submission" date="2016-08" db="EMBL/GenBank/DDBJ databases">
        <authorList>
            <person name="Seilhamer J.J."/>
        </authorList>
    </citation>
    <scope>NUCLEOTIDE SEQUENCE [LARGE SCALE GENOMIC DNA]</scope>
    <source>
        <strain evidence="8">ING2-E5A</strain>
    </source>
</reference>
<dbReference type="SUPFAM" id="SSF48452">
    <property type="entry name" value="TPR-like"/>
    <property type="match status" value="1"/>
</dbReference>
<feature type="domain" description="RagB/SusD" evidence="6">
    <location>
        <begin position="271"/>
        <end position="512"/>
    </location>
</feature>
<protein>
    <submittedName>
        <fullName evidence="8">SusD family protein</fullName>
    </submittedName>
</protein>
<feature type="domain" description="SusD-like N-terminal" evidence="7">
    <location>
        <begin position="86"/>
        <end position="231"/>
    </location>
</feature>
<evidence type="ECO:0000313" key="9">
    <source>
        <dbReference type="Proteomes" id="UP000178485"/>
    </source>
</evidence>
<evidence type="ECO:0000256" key="3">
    <source>
        <dbReference type="ARBA" id="ARBA00022729"/>
    </source>
</evidence>
<dbReference type="RefSeq" id="WP_083373160.1">
    <property type="nucleotide sequence ID" value="NZ_JAQVII010000080.1"/>
</dbReference>
<comment type="subcellular location">
    <subcellularLocation>
        <location evidence="1">Cell outer membrane</location>
    </subcellularLocation>
</comment>
<accession>A0A1G4G4N4</accession>
<dbReference type="AlphaFoldDB" id="A0A1G4G4N4"/>
<dbReference type="STRING" id="1642646.ING2E5A_0613"/>
<evidence type="ECO:0000256" key="1">
    <source>
        <dbReference type="ARBA" id="ARBA00004442"/>
    </source>
</evidence>
<dbReference type="InterPro" id="IPR012944">
    <property type="entry name" value="SusD_RagB_dom"/>
</dbReference>
<evidence type="ECO:0000259" key="6">
    <source>
        <dbReference type="Pfam" id="PF07980"/>
    </source>
</evidence>
<dbReference type="InterPro" id="IPR011990">
    <property type="entry name" value="TPR-like_helical_dom_sf"/>
</dbReference>
<proteinExistence type="inferred from homology"/>
<sequence length="512" mass="57178">MKNSVKKRLTGCIMGLLAIGLIGCSDLLDQEPQGKWVDGDNPGGSFQTDVFSLYARMKGWAITGGIPALAVHSIRSEDVEKGSTLSDGADVASMYDDFNYNASDGNLSSYYSGNYALIHTANTILADIREAEESGVELSEIDLACRGEAYFFRAFLYFNLVRAFGEVPLINFKINDAAETNIPKSTVAEIYAQIDADLDEAEALLPEQWESRYLGRVTWGAARALHAKTYMQRNDWSNMLKAATDIIQSGLYDLNTPFNRIFRESGENTSESIFELQCTATTALPGSTDIGSQYAQIQGVRGAGVWDLGWGWNCPTPILADAFEEGDPRKDETLLYFLKPGEDPNSIQPNSPYGEKPVAQEVMNRYYNKKVYTDPAKRAQFNRFGYWMNIRIIRMAEIYLIAAEAANELGQTGDAMEYLEMVRARARGGDASVLPKVTTMNQAEMRDAIRHERRVELAMEWDRFYDLVRWGIAREVLHAAGKTNYQDKHALLPLPQAEVDKSNGVLVQNPDY</sequence>
<keyword evidence="3" id="KW-0732">Signal</keyword>
<evidence type="ECO:0000256" key="4">
    <source>
        <dbReference type="ARBA" id="ARBA00023136"/>
    </source>
</evidence>
<dbReference type="KEGG" id="pmuc:ING2E5A_0613"/>
<dbReference type="Pfam" id="PF07980">
    <property type="entry name" value="SusD_RagB"/>
    <property type="match status" value="1"/>
</dbReference>
<organism evidence="8 9">
    <name type="scientific">Petrimonas mucosa</name>
    <dbReference type="NCBI Taxonomy" id="1642646"/>
    <lineage>
        <taxon>Bacteria</taxon>
        <taxon>Pseudomonadati</taxon>
        <taxon>Bacteroidota</taxon>
        <taxon>Bacteroidia</taxon>
        <taxon>Bacteroidales</taxon>
        <taxon>Dysgonomonadaceae</taxon>
        <taxon>Petrimonas</taxon>
    </lineage>
</organism>
<evidence type="ECO:0000313" key="8">
    <source>
        <dbReference type="EMBL" id="SCM55875.1"/>
    </source>
</evidence>
<dbReference type="EMBL" id="LT608328">
    <property type="protein sequence ID" value="SCM55875.1"/>
    <property type="molecule type" value="Genomic_DNA"/>
</dbReference>
<keyword evidence="4" id="KW-0472">Membrane</keyword>
<dbReference type="CDD" id="cd08977">
    <property type="entry name" value="SusD"/>
    <property type="match status" value="1"/>
</dbReference>
<dbReference type="InterPro" id="IPR033985">
    <property type="entry name" value="SusD-like_N"/>
</dbReference>
<dbReference type="Proteomes" id="UP000178485">
    <property type="component" value="Chromosome i"/>
</dbReference>
<dbReference type="GO" id="GO:0009279">
    <property type="term" value="C:cell outer membrane"/>
    <property type="evidence" value="ECO:0007669"/>
    <property type="project" value="UniProtKB-SubCell"/>
</dbReference>
<keyword evidence="9" id="KW-1185">Reference proteome</keyword>
<dbReference type="Gene3D" id="1.25.40.390">
    <property type="match status" value="1"/>
</dbReference>
<dbReference type="PROSITE" id="PS51257">
    <property type="entry name" value="PROKAR_LIPOPROTEIN"/>
    <property type="match status" value="1"/>
</dbReference>
<evidence type="ECO:0000256" key="5">
    <source>
        <dbReference type="ARBA" id="ARBA00023237"/>
    </source>
</evidence>
<evidence type="ECO:0000256" key="2">
    <source>
        <dbReference type="ARBA" id="ARBA00006275"/>
    </source>
</evidence>
<dbReference type="Pfam" id="PF14322">
    <property type="entry name" value="SusD-like_3"/>
    <property type="match status" value="1"/>
</dbReference>
<name>A0A1G4G4N4_9BACT</name>
<comment type="similarity">
    <text evidence="2">Belongs to the SusD family.</text>
</comment>
<gene>
    <name evidence="8" type="ORF">ING2E5A_0613</name>
</gene>
<keyword evidence="5" id="KW-0998">Cell outer membrane</keyword>